<evidence type="ECO:0000313" key="5">
    <source>
        <dbReference type="EMBL" id="KAF3435081.1"/>
    </source>
</evidence>
<dbReference type="OrthoDB" id="185373at2759"/>
<reference evidence="5" key="1">
    <citation type="submission" date="2020-03" db="EMBL/GenBank/DDBJ databases">
        <title>A high-quality chromosome-level genome assembly of a woody plant with both climbing and erect habits, Rhamnella rubrinervis.</title>
        <authorList>
            <person name="Lu Z."/>
            <person name="Yang Y."/>
            <person name="Zhu X."/>
            <person name="Sun Y."/>
        </authorList>
    </citation>
    <scope>NUCLEOTIDE SEQUENCE</scope>
    <source>
        <strain evidence="5">BYM</strain>
        <tissue evidence="5">Leaf</tissue>
    </source>
</reference>
<dbReference type="Proteomes" id="UP000796880">
    <property type="component" value="Unassembled WGS sequence"/>
</dbReference>
<dbReference type="InterPro" id="IPR032867">
    <property type="entry name" value="DYW_dom"/>
</dbReference>
<accession>A0A8K0DR15</accession>
<proteinExistence type="inferred from homology"/>
<keyword evidence="6" id="KW-1185">Reference proteome</keyword>
<dbReference type="FunFam" id="1.25.40.10:FF:000344">
    <property type="entry name" value="Pentatricopeptide repeat-containing protein"/>
    <property type="match status" value="1"/>
</dbReference>
<dbReference type="PROSITE" id="PS51375">
    <property type="entry name" value="PPR"/>
    <property type="match status" value="5"/>
</dbReference>
<dbReference type="Pfam" id="PF13041">
    <property type="entry name" value="PPR_2"/>
    <property type="match status" value="4"/>
</dbReference>
<dbReference type="EMBL" id="VOIH02000010">
    <property type="protein sequence ID" value="KAF3435081.1"/>
    <property type="molecule type" value="Genomic_DNA"/>
</dbReference>
<feature type="repeat" description="PPR" evidence="3">
    <location>
        <begin position="108"/>
        <end position="142"/>
    </location>
</feature>
<dbReference type="Pfam" id="PF20431">
    <property type="entry name" value="E_motif"/>
    <property type="match status" value="1"/>
</dbReference>
<dbReference type="FunFam" id="1.25.40.10:FF:000366">
    <property type="entry name" value="Pentatricopeptide (PPR) repeat-containing protein"/>
    <property type="match status" value="1"/>
</dbReference>
<dbReference type="Pfam" id="PF14432">
    <property type="entry name" value="DYW_deaminase"/>
    <property type="match status" value="1"/>
</dbReference>
<evidence type="ECO:0000256" key="2">
    <source>
        <dbReference type="ARBA" id="ARBA00022737"/>
    </source>
</evidence>
<evidence type="ECO:0000256" key="3">
    <source>
        <dbReference type="PROSITE-ProRule" id="PRU00708"/>
    </source>
</evidence>
<feature type="domain" description="DYW" evidence="4">
    <location>
        <begin position="728"/>
        <end position="820"/>
    </location>
</feature>
<keyword evidence="2" id="KW-0677">Repeat</keyword>
<dbReference type="Pfam" id="PF20430">
    <property type="entry name" value="Eplus_motif"/>
    <property type="match status" value="1"/>
</dbReference>
<sequence length="820" mass="92705">MPSLFLHAHPCVRKISFRFTSFYSFSTYTTYPITDAKSNQSATILQELLSLLQKFSKSLNWVKSIHTQIVTNYLSKDQSLGTKLIRAYSNLGSLDNAHSVFDQFSQRQTILCNAMLYGYMRNERYKETLDLFRMMRSGNSEIDSYTFNFALKACMGLSDYDMGMEVIKSIVLKKMEREKYLGSSMINFLVKLGKISDARWVFDRIPERDVVCWNSMIGGYVQSSQFNEAFDMFLKMRGYGITPSPITMVSLIQACGRSGYMELGKCVHGCVLQLGMGEDVLVLTSLVDMYSNMGDIGNAHWVFETMPSRNLVSWNTLISGCIQNGLVHDSFALFRKLVTSGGGFDSRIIVSLIQGCARTADLESGKILHACAIRRSFELNLILSTAIVDLYSKCSAIKQAIFIFDRMRKRNVITWTAMLVGLAQNGRADDALKLFHHMQVEGVVANSVTLVSLVHSCAHLSSLKKGRSIHAYLIRHGYAFDVVTMTALIDMYAKCGKINYAEMIFSNSTIREDVILCNSMMTGYGIHGHGQKAVGIYRRMKEEGVKPIETSFLSLLTACSHSGLVEEGIELFRSMERDHNIKPTEKHYASFVDLLSRAGRFKEVEVLIKQMPYEPGSSVFEALLSGCRTHKNIDLGIKTADRLLRLDSMNPGIYVVLSNIYAQARRWDAVNYVRSLMRSRGLKKTPGYSFIEVGNQVHTFFAGDDSHPNYAEIYEYVENLRLEVEACGYVSDTSCVLRDVDEPMKIKLLWGHSERLAIAFGLLSTHAGTPIRITKNLRVCVDCHNVTKYISKIVRRELIVRDANRFHHFVDGKCSCNDYW</sequence>
<dbReference type="Pfam" id="PF01535">
    <property type="entry name" value="PPR"/>
    <property type="match status" value="3"/>
</dbReference>
<organism evidence="5 6">
    <name type="scientific">Rhamnella rubrinervis</name>
    <dbReference type="NCBI Taxonomy" id="2594499"/>
    <lineage>
        <taxon>Eukaryota</taxon>
        <taxon>Viridiplantae</taxon>
        <taxon>Streptophyta</taxon>
        <taxon>Embryophyta</taxon>
        <taxon>Tracheophyta</taxon>
        <taxon>Spermatophyta</taxon>
        <taxon>Magnoliopsida</taxon>
        <taxon>eudicotyledons</taxon>
        <taxon>Gunneridae</taxon>
        <taxon>Pentapetalae</taxon>
        <taxon>rosids</taxon>
        <taxon>fabids</taxon>
        <taxon>Rosales</taxon>
        <taxon>Rhamnaceae</taxon>
        <taxon>rhamnoid group</taxon>
        <taxon>Rhamneae</taxon>
        <taxon>Rhamnella</taxon>
    </lineage>
</organism>
<evidence type="ECO:0000313" key="6">
    <source>
        <dbReference type="Proteomes" id="UP000796880"/>
    </source>
</evidence>
<dbReference type="FunFam" id="1.25.40.10:FF:000073">
    <property type="entry name" value="Pentatricopeptide repeat-containing protein chloroplastic"/>
    <property type="match status" value="1"/>
</dbReference>
<feature type="repeat" description="PPR" evidence="3">
    <location>
        <begin position="209"/>
        <end position="243"/>
    </location>
</feature>
<dbReference type="FunFam" id="1.25.40.10:FF:000031">
    <property type="entry name" value="Pentatricopeptide repeat-containing protein mitochondrial"/>
    <property type="match status" value="2"/>
</dbReference>
<evidence type="ECO:0000259" key="4">
    <source>
        <dbReference type="Pfam" id="PF14432"/>
    </source>
</evidence>
<dbReference type="InterPro" id="IPR046848">
    <property type="entry name" value="E_motif"/>
</dbReference>
<dbReference type="InterPro" id="IPR046960">
    <property type="entry name" value="PPR_At4g14850-like_plant"/>
</dbReference>
<dbReference type="InterPro" id="IPR002885">
    <property type="entry name" value="PPR_rpt"/>
</dbReference>
<dbReference type="Gene3D" id="1.25.40.10">
    <property type="entry name" value="Tetratricopeptide repeat domain"/>
    <property type="match status" value="6"/>
</dbReference>
<evidence type="ECO:0000256" key="1">
    <source>
        <dbReference type="ARBA" id="ARBA00006643"/>
    </source>
</evidence>
<dbReference type="PANTHER" id="PTHR47926">
    <property type="entry name" value="PENTATRICOPEPTIDE REPEAT-CONTAINING PROTEIN"/>
    <property type="match status" value="1"/>
</dbReference>
<feature type="repeat" description="PPR" evidence="3">
    <location>
        <begin position="513"/>
        <end position="547"/>
    </location>
</feature>
<protein>
    <recommendedName>
        <fullName evidence="4">DYW domain-containing protein</fullName>
    </recommendedName>
</protein>
<feature type="repeat" description="PPR" evidence="3">
    <location>
        <begin position="310"/>
        <end position="344"/>
    </location>
</feature>
<dbReference type="AlphaFoldDB" id="A0A8K0DR15"/>
<feature type="repeat" description="PPR" evidence="3">
    <location>
        <begin position="411"/>
        <end position="445"/>
    </location>
</feature>
<dbReference type="NCBIfam" id="TIGR00756">
    <property type="entry name" value="PPR"/>
    <property type="match status" value="6"/>
</dbReference>
<dbReference type="GO" id="GO:0003723">
    <property type="term" value="F:RNA binding"/>
    <property type="evidence" value="ECO:0007669"/>
    <property type="project" value="InterPro"/>
</dbReference>
<dbReference type="GO" id="GO:0008270">
    <property type="term" value="F:zinc ion binding"/>
    <property type="evidence" value="ECO:0007669"/>
    <property type="project" value="InterPro"/>
</dbReference>
<dbReference type="PANTHER" id="PTHR47926:SF347">
    <property type="entry name" value="PENTATRICOPEPTIDE REPEAT-CONTAINING PROTEIN"/>
    <property type="match status" value="1"/>
</dbReference>
<dbReference type="InterPro" id="IPR046849">
    <property type="entry name" value="E2_motif"/>
</dbReference>
<gene>
    <name evidence="5" type="ORF">FNV43_RR22168</name>
</gene>
<dbReference type="InterPro" id="IPR011990">
    <property type="entry name" value="TPR-like_helical_dom_sf"/>
</dbReference>
<name>A0A8K0DR15_9ROSA</name>
<comment type="similarity">
    <text evidence="1">Belongs to the PPR family. PCMP-H subfamily.</text>
</comment>
<comment type="caution">
    <text evidence="5">The sequence shown here is derived from an EMBL/GenBank/DDBJ whole genome shotgun (WGS) entry which is preliminary data.</text>
</comment>
<dbReference type="GO" id="GO:0009451">
    <property type="term" value="P:RNA modification"/>
    <property type="evidence" value="ECO:0007669"/>
    <property type="project" value="InterPro"/>
</dbReference>